<proteinExistence type="predicted"/>
<comment type="caution">
    <text evidence="2">The sequence shown here is derived from an EMBL/GenBank/DDBJ whole genome shotgun (WGS) entry which is preliminary data.</text>
</comment>
<evidence type="ECO:0000256" key="1">
    <source>
        <dbReference type="SAM" id="MobiDB-lite"/>
    </source>
</evidence>
<gene>
    <name evidence="2" type="ORF">FH972_022111</name>
</gene>
<organism evidence="2 3">
    <name type="scientific">Carpinus fangiana</name>
    <dbReference type="NCBI Taxonomy" id="176857"/>
    <lineage>
        <taxon>Eukaryota</taxon>
        <taxon>Viridiplantae</taxon>
        <taxon>Streptophyta</taxon>
        <taxon>Embryophyta</taxon>
        <taxon>Tracheophyta</taxon>
        <taxon>Spermatophyta</taxon>
        <taxon>Magnoliopsida</taxon>
        <taxon>eudicotyledons</taxon>
        <taxon>Gunneridae</taxon>
        <taxon>Pentapetalae</taxon>
        <taxon>rosids</taxon>
        <taxon>fabids</taxon>
        <taxon>Fagales</taxon>
        <taxon>Betulaceae</taxon>
        <taxon>Carpinus</taxon>
    </lineage>
</organism>
<evidence type="ECO:0000313" key="2">
    <source>
        <dbReference type="EMBL" id="KAB8339176.1"/>
    </source>
</evidence>
<evidence type="ECO:0000313" key="3">
    <source>
        <dbReference type="Proteomes" id="UP000327013"/>
    </source>
</evidence>
<keyword evidence="3" id="KW-1185">Reference proteome</keyword>
<feature type="region of interest" description="Disordered" evidence="1">
    <location>
        <begin position="74"/>
        <end position="103"/>
    </location>
</feature>
<reference evidence="2 3" key="1">
    <citation type="submission" date="2019-06" db="EMBL/GenBank/DDBJ databases">
        <title>A chromosomal-level reference genome of Carpinus fangiana (Coryloideae, Betulaceae).</title>
        <authorList>
            <person name="Yang X."/>
            <person name="Wang Z."/>
            <person name="Zhang L."/>
            <person name="Hao G."/>
            <person name="Liu J."/>
            <person name="Yang Y."/>
        </authorList>
    </citation>
    <scope>NUCLEOTIDE SEQUENCE [LARGE SCALE GENOMIC DNA]</scope>
    <source>
        <strain evidence="2">Cfa_2016G</strain>
        <tissue evidence="2">Leaf</tissue>
    </source>
</reference>
<feature type="compositionally biased region" description="Basic and acidic residues" evidence="1">
    <location>
        <begin position="20"/>
        <end position="29"/>
    </location>
</feature>
<protein>
    <submittedName>
        <fullName evidence="2">Uncharacterized protein</fullName>
    </submittedName>
</protein>
<dbReference type="Proteomes" id="UP000327013">
    <property type="component" value="Unassembled WGS sequence"/>
</dbReference>
<feature type="region of interest" description="Disordered" evidence="1">
    <location>
        <begin position="1"/>
        <end position="31"/>
    </location>
</feature>
<name>A0A5N6KR99_9ROSI</name>
<sequence length="103" mass="11236">MAGQGRRNGRDQGRQCGEGGPERLLETRTSDFGGLNATSDFVDGTLNVHYWRLMPRAPARLPLSTIALAISGRRRQARERARNSSIIRNSGKGGPSHTLRGHA</sequence>
<dbReference type="AlphaFoldDB" id="A0A5N6KR99"/>
<dbReference type="EMBL" id="VIBQ01000010">
    <property type="protein sequence ID" value="KAB8339176.1"/>
    <property type="molecule type" value="Genomic_DNA"/>
</dbReference>
<accession>A0A5N6KR99</accession>